<feature type="domain" description="Plasmid pRiA4b Orf3-like" evidence="2">
    <location>
        <begin position="9"/>
        <end position="58"/>
    </location>
</feature>
<keyword evidence="4" id="KW-1185">Reference proteome</keyword>
<dbReference type="InterPro" id="IPR024047">
    <property type="entry name" value="MM3350-like_sf"/>
</dbReference>
<dbReference type="Proteomes" id="UP000514713">
    <property type="component" value="Chromosome"/>
</dbReference>
<organism evidence="3 4">
    <name type="scientific">Nostoc edaphicum CCNP1411</name>
    <dbReference type="NCBI Taxonomy" id="1472755"/>
    <lineage>
        <taxon>Bacteria</taxon>
        <taxon>Bacillati</taxon>
        <taxon>Cyanobacteriota</taxon>
        <taxon>Cyanophyceae</taxon>
        <taxon>Nostocales</taxon>
        <taxon>Nostocaceae</taxon>
        <taxon>Nostoc</taxon>
    </lineage>
</organism>
<dbReference type="PANTHER" id="PTHR41878:SF1">
    <property type="entry name" value="TNPR PROTEIN"/>
    <property type="match status" value="1"/>
</dbReference>
<dbReference type="RefSeq" id="WP_181929802.1">
    <property type="nucleotide sequence ID" value="NZ_CP054698.1"/>
</dbReference>
<name>A0A7D7QP66_9NOSO</name>
<dbReference type="EMBL" id="CP054698">
    <property type="protein sequence ID" value="QMS92304.1"/>
    <property type="molecule type" value="Genomic_DNA"/>
</dbReference>
<proteinExistence type="predicted"/>
<evidence type="ECO:0000313" key="4">
    <source>
        <dbReference type="Proteomes" id="UP000514713"/>
    </source>
</evidence>
<evidence type="ECO:0000259" key="2">
    <source>
        <dbReference type="Pfam" id="PF07929"/>
    </source>
</evidence>
<dbReference type="KEGG" id="ned:HUN01_33710"/>
<keyword evidence="1" id="KW-1133">Transmembrane helix</keyword>
<accession>A0A7D7QP66</accession>
<protein>
    <recommendedName>
        <fullName evidence="2">Plasmid pRiA4b Orf3-like domain-containing protein</fullName>
    </recommendedName>
</protein>
<feature type="transmembrane region" description="Helical" evidence="1">
    <location>
        <begin position="6"/>
        <end position="24"/>
    </location>
</feature>
<dbReference type="AlphaFoldDB" id="A0A7D7QP66"/>
<keyword evidence="1" id="KW-0472">Membrane</keyword>
<dbReference type="Pfam" id="PF07929">
    <property type="entry name" value="PRiA4_ORF3"/>
    <property type="match status" value="1"/>
</dbReference>
<keyword evidence="1" id="KW-0812">Transmembrane</keyword>
<dbReference type="InterPro" id="IPR012912">
    <property type="entry name" value="Plasmid_pRiA4b_Orf3-like"/>
</dbReference>
<evidence type="ECO:0000256" key="1">
    <source>
        <dbReference type="SAM" id="Phobius"/>
    </source>
</evidence>
<dbReference type="Gene3D" id="3.10.290.30">
    <property type="entry name" value="MM3350-like"/>
    <property type="match status" value="1"/>
</dbReference>
<dbReference type="PANTHER" id="PTHR41878">
    <property type="entry name" value="LEXA REPRESSOR-RELATED"/>
    <property type="match status" value="1"/>
</dbReference>
<gene>
    <name evidence="3" type="ORF">HUN01_33710</name>
</gene>
<evidence type="ECO:0000313" key="3">
    <source>
        <dbReference type="EMBL" id="QMS92304.1"/>
    </source>
</evidence>
<dbReference type="SUPFAM" id="SSF159941">
    <property type="entry name" value="MM3350-like"/>
    <property type="match status" value="1"/>
</dbReference>
<reference evidence="4" key="1">
    <citation type="submission" date="2020-06" db="EMBL/GenBank/DDBJ databases">
        <title>Nostoc edaphicum CCNP1411 genome.</title>
        <authorList>
            <person name="Fidor A."/>
            <person name="Grabski M."/>
            <person name="Gawor J."/>
            <person name="Gromadka R."/>
            <person name="Wegrzyn G."/>
            <person name="Mazur-Marzec H."/>
        </authorList>
    </citation>
    <scope>NUCLEOTIDE SEQUENCE [LARGE SCALE GENOMIC DNA]</scope>
    <source>
        <strain evidence="4">CCNP1411</strain>
    </source>
</reference>
<sequence length="68" mass="7990">MSKYEQLVIYQLHIFILGISPMIWRRVKIRSDSTIADLHYIIQIAIGWADSHLHRFIILVGINNCLKL</sequence>